<name>B0RJ70_CLASE</name>
<dbReference type="HOGENOM" id="CLU_2841892_0_0_11"/>
<geneLocation type="plasmid" evidence="1 2">
    <name>pCSL1</name>
</geneLocation>
<keyword evidence="2" id="KW-1185">Reference proteome</keyword>
<sequence length="65" mass="6749">MIGSRVVRRRHLACALPWLSIALVAVIATGCISSSGITIGLGALHFLIAFGSHEACSRQSSGTAR</sequence>
<evidence type="ECO:0000313" key="1">
    <source>
        <dbReference type="EMBL" id="CAQ03260.1"/>
    </source>
</evidence>
<reference evidence="1 2" key="1">
    <citation type="journal article" date="2008" name="J. Bacteriol.">
        <title>Genome of the actinomycete plant pathogen Clavibacter michiganensis subsp. sepedonicus suggests recent niche adaptation.</title>
        <authorList>
            <person name="Bentley S.D."/>
            <person name="Corton C."/>
            <person name="Brown S.E."/>
            <person name="Barron A."/>
            <person name="Clark L."/>
            <person name="Doggett J."/>
            <person name="Harris B."/>
            <person name="Ormond D."/>
            <person name="Quail M.A."/>
            <person name="May G."/>
            <person name="Francis D."/>
            <person name="Knudson D."/>
            <person name="Parkhill J."/>
            <person name="Ishimaru C.A."/>
        </authorList>
    </citation>
    <scope>NUCLEOTIDE SEQUENCE [LARGE SCALE GENOMIC DNA]</scope>
    <source>
        <strain evidence="2">ATCC 33113 / DSM 20744 / JCM 9667 / LMG 2889 / ICMP 2535 / C-1</strain>
    </source>
</reference>
<dbReference type="KEGG" id="cms:pCSL0014"/>
<dbReference type="AlphaFoldDB" id="B0RJ70"/>
<dbReference type="EMBL" id="AM849036">
    <property type="protein sequence ID" value="CAQ03260.1"/>
    <property type="molecule type" value="Genomic_DNA"/>
</dbReference>
<dbReference type="Proteomes" id="UP000001318">
    <property type="component" value="Plasmid pCSL1"/>
</dbReference>
<proteinExistence type="predicted"/>
<protein>
    <submittedName>
        <fullName evidence="1">Membrane protein</fullName>
    </submittedName>
</protein>
<keyword evidence="1" id="KW-0614">Plasmid</keyword>
<organism evidence="1 2">
    <name type="scientific">Clavibacter sepedonicus</name>
    <name type="common">Clavibacter michiganensis subsp. sepedonicus</name>
    <dbReference type="NCBI Taxonomy" id="31964"/>
    <lineage>
        <taxon>Bacteria</taxon>
        <taxon>Bacillati</taxon>
        <taxon>Actinomycetota</taxon>
        <taxon>Actinomycetes</taxon>
        <taxon>Micrococcales</taxon>
        <taxon>Microbacteriaceae</taxon>
        <taxon>Clavibacter</taxon>
    </lineage>
</organism>
<gene>
    <name evidence="1" type="ordered locus">pCSL0014</name>
</gene>
<evidence type="ECO:0000313" key="2">
    <source>
        <dbReference type="Proteomes" id="UP000001318"/>
    </source>
</evidence>
<accession>B0RJ70</accession>
<dbReference type="PROSITE" id="PS51257">
    <property type="entry name" value="PROKAR_LIPOPROTEIN"/>
    <property type="match status" value="1"/>
</dbReference>